<evidence type="ECO:0000313" key="2">
    <source>
        <dbReference type="Proteomes" id="UP000224460"/>
    </source>
</evidence>
<gene>
    <name evidence="1" type="ORF">CS063_12695</name>
</gene>
<reference evidence="1" key="1">
    <citation type="submission" date="2017-10" db="EMBL/GenBank/DDBJ databases">
        <title>Genome sequence of cellulolytic Lachnospiraceae bacterium XHS1971 isolated from hotspring sediment.</title>
        <authorList>
            <person name="Vasudevan G."/>
            <person name="Joshi A.J."/>
            <person name="Hivarkar S."/>
            <person name="Lanjekar V.B."/>
            <person name="Dhakephalkar P.K."/>
            <person name="Dagar S."/>
        </authorList>
    </citation>
    <scope>NUCLEOTIDE SEQUENCE</scope>
    <source>
        <strain evidence="1">XHS1971</strain>
    </source>
</reference>
<comment type="caution">
    <text evidence="1">The sequence shown here is derived from an EMBL/GenBank/DDBJ whole genome shotgun (WGS) entry which is preliminary data.</text>
</comment>
<keyword evidence="1" id="KW-0436">Ligase</keyword>
<dbReference type="Proteomes" id="UP000224460">
    <property type="component" value="Unassembled WGS sequence"/>
</dbReference>
<accession>A0AC61DBA7</accession>
<organism evidence="1 2">
    <name type="scientific">Sporanaerobium hydrogeniformans</name>
    <dbReference type="NCBI Taxonomy" id="3072179"/>
    <lineage>
        <taxon>Bacteria</taxon>
        <taxon>Bacillati</taxon>
        <taxon>Bacillota</taxon>
        <taxon>Clostridia</taxon>
        <taxon>Lachnospirales</taxon>
        <taxon>Lachnospiraceae</taxon>
        <taxon>Sporanaerobium</taxon>
    </lineage>
</organism>
<dbReference type="EMBL" id="PEDL01000015">
    <property type="protein sequence ID" value="PHV70045.1"/>
    <property type="molecule type" value="Genomic_DNA"/>
</dbReference>
<proteinExistence type="predicted"/>
<sequence length="768" mass="88628">MLRQLKTLFIKEELLSGDFGIERESLRTTAQGTLALTNHPEVFGDKLTNPYITTDFSESQVELITPTFKTTKEVYDFLNGLYDITALEIGDEYLWPQSMPCDIPEDEHIPIAKYKNCRECEKARLYREELFKKYGGKKQLISGIHFNFSFEESFILRLYNAQSEEKDYKLYKNQLYLKIVRNYLRYRWLMIYLIGGAPIVHDTYNKECKKKLQKIGEDSYTNLGAISYRNGECGYQNQVDLFPDYTSITTYVKSIEDFVKQETIQSYKELYTQIRPKAKDNENLLESLEEEGIRYIEIRSIDINPFDKTGIALEDLEFLHLFMLYLLTKEETAYEKWQEEALFNQRQIAKEGLQNVKLKREGETIKSVEWAKTLLNEIQVLNEILGLGKEALVLQMLERVMQPEKTYAYRLLKRVEKEGYLQTHLALAKEYKKSAYANRYKLQGYEDMELSTQILMKEAIKRGIKVEVLDRADNFITLSKKNHIEYVKQATKTSKDSYMTMLMMENKVVTKKVLERQNICVPKGVEVTSKVQISLATKEFVNKPAVVKPKSTNFGTGISIFPEGASEGDLIDALHIGFEHDNTVLIEEFAKGKEYRFLVIDDQVVGILHRVPANVKGDGIHSIRELVALKNQDSLRGKGYKTPLEKIQLDESSSLFLKQAGLTFESVPQKDEVVYLRENSNISTGGDSMDYTDKIPQCFKQIAVQAAQAVSAKICGVDMMLEDYRDENTPYSVIELNFNPAIHIHCFPYKGEERNIAQHILKVLGFVD</sequence>
<name>A0AC61DBA7_9FIRM</name>
<keyword evidence="2" id="KW-1185">Reference proteome</keyword>
<protein>
    <submittedName>
        <fullName evidence="1">Bifunctional glutamate--cysteine ligase/glutathione synthetase</fullName>
    </submittedName>
</protein>
<evidence type="ECO:0000313" key="1">
    <source>
        <dbReference type="EMBL" id="PHV70045.1"/>
    </source>
</evidence>